<dbReference type="AlphaFoldDB" id="A0AAX6HBN7"/>
<feature type="compositionally biased region" description="Basic and acidic residues" evidence="1">
    <location>
        <begin position="490"/>
        <end position="502"/>
    </location>
</feature>
<dbReference type="PANTHER" id="PTHR33923">
    <property type="entry name" value="CALMODULIN-BINDING PROTEIN-RELATED"/>
    <property type="match status" value="1"/>
</dbReference>
<evidence type="ECO:0000259" key="2">
    <source>
        <dbReference type="SMART" id="SM01054"/>
    </source>
</evidence>
<evidence type="ECO:0000313" key="3">
    <source>
        <dbReference type="EMBL" id="KAJ6838426.1"/>
    </source>
</evidence>
<keyword evidence="4" id="KW-1185">Reference proteome</keyword>
<feature type="region of interest" description="Disordered" evidence="1">
    <location>
        <begin position="1"/>
        <end position="117"/>
    </location>
</feature>
<name>A0AAX6HBN7_IRIPA</name>
<accession>A0AAX6HBN7</accession>
<organism evidence="3 4">
    <name type="scientific">Iris pallida</name>
    <name type="common">Sweet iris</name>
    <dbReference type="NCBI Taxonomy" id="29817"/>
    <lineage>
        <taxon>Eukaryota</taxon>
        <taxon>Viridiplantae</taxon>
        <taxon>Streptophyta</taxon>
        <taxon>Embryophyta</taxon>
        <taxon>Tracheophyta</taxon>
        <taxon>Spermatophyta</taxon>
        <taxon>Magnoliopsida</taxon>
        <taxon>Liliopsida</taxon>
        <taxon>Asparagales</taxon>
        <taxon>Iridaceae</taxon>
        <taxon>Iridoideae</taxon>
        <taxon>Irideae</taxon>
        <taxon>Iris</taxon>
    </lineage>
</organism>
<feature type="region of interest" description="Disordered" evidence="1">
    <location>
        <begin position="487"/>
        <end position="514"/>
    </location>
</feature>
<dbReference type="InterPro" id="IPR044681">
    <property type="entry name" value="PICBP-like"/>
</dbReference>
<feature type="domain" description="Calmodulin-binding" evidence="2">
    <location>
        <begin position="464"/>
        <end position="569"/>
    </location>
</feature>
<protein>
    <recommendedName>
        <fullName evidence="2">Calmodulin-binding domain-containing protein</fullName>
    </recommendedName>
</protein>
<dbReference type="GO" id="GO:0005516">
    <property type="term" value="F:calmodulin binding"/>
    <property type="evidence" value="ECO:0007669"/>
    <property type="project" value="InterPro"/>
</dbReference>
<dbReference type="PANTHER" id="PTHR33923:SF2">
    <property type="entry name" value="CALMODULIN-BINDING PROTEIN-RELATED"/>
    <property type="match status" value="1"/>
</dbReference>
<dbReference type="SMART" id="SM01054">
    <property type="entry name" value="CaM_binding"/>
    <property type="match status" value="1"/>
</dbReference>
<evidence type="ECO:0000313" key="4">
    <source>
        <dbReference type="Proteomes" id="UP001140949"/>
    </source>
</evidence>
<dbReference type="EMBL" id="JANAVB010010791">
    <property type="protein sequence ID" value="KAJ6838426.1"/>
    <property type="molecule type" value="Genomic_DNA"/>
</dbReference>
<reference evidence="3" key="1">
    <citation type="journal article" date="2023" name="GigaByte">
        <title>Genome assembly of the bearded iris, Iris pallida Lam.</title>
        <authorList>
            <person name="Bruccoleri R.E."/>
            <person name="Oakeley E.J."/>
            <person name="Faust A.M.E."/>
            <person name="Altorfer M."/>
            <person name="Dessus-Babus S."/>
            <person name="Burckhardt D."/>
            <person name="Oertli M."/>
            <person name="Naumann U."/>
            <person name="Petersen F."/>
            <person name="Wong J."/>
        </authorList>
    </citation>
    <scope>NUCLEOTIDE SEQUENCE</scope>
    <source>
        <strain evidence="3">GSM-AAB239-AS_SAM_17_03QT</strain>
    </source>
</reference>
<feature type="region of interest" description="Disordered" evidence="1">
    <location>
        <begin position="249"/>
        <end position="273"/>
    </location>
</feature>
<feature type="compositionally biased region" description="Polar residues" evidence="1">
    <location>
        <begin position="80"/>
        <end position="92"/>
    </location>
</feature>
<comment type="caution">
    <text evidence="3">The sequence shown here is derived from an EMBL/GenBank/DDBJ whole genome shotgun (WGS) entry which is preliminary data.</text>
</comment>
<gene>
    <name evidence="3" type="ORF">M6B38_320725</name>
</gene>
<reference evidence="3" key="2">
    <citation type="submission" date="2023-04" db="EMBL/GenBank/DDBJ databases">
        <authorList>
            <person name="Bruccoleri R.E."/>
            <person name="Oakeley E.J."/>
            <person name="Faust A.-M."/>
            <person name="Dessus-Babus S."/>
            <person name="Altorfer M."/>
            <person name="Burckhardt D."/>
            <person name="Oertli M."/>
            <person name="Naumann U."/>
            <person name="Petersen F."/>
            <person name="Wong J."/>
        </authorList>
    </citation>
    <scope>NUCLEOTIDE SEQUENCE</scope>
    <source>
        <strain evidence="3">GSM-AAB239-AS_SAM_17_03QT</strain>
        <tissue evidence="3">Leaf</tissue>
    </source>
</reference>
<dbReference type="InterPro" id="IPR012417">
    <property type="entry name" value="CaM-bd_dom_pln"/>
</dbReference>
<feature type="compositionally biased region" description="Basic and acidic residues" evidence="1">
    <location>
        <begin position="249"/>
        <end position="266"/>
    </location>
</feature>
<sequence length="594" mass="66397">MVQRKAPHRWLGSQAELKMNSHVNTSKSNSHQQDAGSRRGGGGGGGSEDIKKKMKMERSIIAAELDSLQGFKDPRPNYMKPTSSSNARTEVSNPKPSKPSKKTASKGTTARPSTKKSLKGVVVVSRATCSSTLKGSMFPKALDLAPGGTEAEGTSAIRVCPYTYCSLNGHRHEPLPPLRCFVSARRRLLKTQKRTKLRVLSSFKVKGLKEEEEMLKIDTGQEALARCSSTEQVPNDFFVEIYTTKPKEKNKPELHVDGELGEEGHPNDSYSDEDVDVEMNFLEYVECDRRVEKEDDADENDTLSLVQVGSGELHTESCCEVDVYGEGKTETEKATEIEQSEHSEEGFGLPRQVTQEAEDDELMREVDATEEVALPTEDTRKNDIAEDDGPEVQEILVDESTQEEDWAEEVEDASSLSIAHLFDSCDNLSELEQAAAEGDRVRDFNVISPDDVQNCAYDGQSEKEHQEKSFNLEESIDETKARMRITSRKKMSEDLEETKEFNPRGPRFLPAEPDPEAEKVDLRHQMMDERKNSEEWMIDYALRRAVMKLAPAPKKKVAVLVEAFETVAPLPAWGKPRRHSTPGFSHARIIQACS</sequence>
<dbReference type="Pfam" id="PF07839">
    <property type="entry name" value="CaM_binding"/>
    <property type="match status" value="1"/>
</dbReference>
<dbReference type="Proteomes" id="UP001140949">
    <property type="component" value="Unassembled WGS sequence"/>
</dbReference>
<feature type="compositionally biased region" description="Polar residues" evidence="1">
    <location>
        <begin position="21"/>
        <end position="35"/>
    </location>
</feature>
<proteinExistence type="predicted"/>
<evidence type="ECO:0000256" key="1">
    <source>
        <dbReference type="SAM" id="MobiDB-lite"/>
    </source>
</evidence>
<feature type="compositionally biased region" description="Gly residues" evidence="1">
    <location>
        <begin position="38"/>
        <end position="47"/>
    </location>
</feature>